<keyword evidence="11" id="KW-1185">Reference proteome</keyword>
<dbReference type="SMART" id="SM00388">
    <property type="entry name" value="HisKA"/>
    <property type="match status" value="1"/>
</dbReference>
<evidence type="ECO:0000256" key="8">
    <source>
        <dbReference type="SAM" id="Phobius"/>
    </source>
</evidence>
<organism evidence="10 11">
    <name type="scientific">Vibrio olivae</name>
    <dbReference type="NCBI Taxonomy" id="1243002"/>
    <lineage>
        <taxon>Bacteria</taxon>
        <taxon>Pseudomonadati</taxon>
        <taxon>Pseudomonadota</taxon>
        <taxon>Gammaproteobacteria</taxon>
        <taxon>Vibrionales</taxon>
        <taxon>Vibrionaceae</taxon>
        <taxon>Vibrio</taxon>
    </lineage>
</organism>
<evidence type="ECO:0000313" key="11">
    <source>
        <dbReference type="Proteomes" id="UP001589645"/>
    </source>
</evidence>
<dbReference type="InterPro" id="IPR005467">
    <property type="entry name" value="His_kinase_dom"/>
</dbReference>
<evidence type="ECO:0000256" key="4">
    <source>
        <dbReference type="ARBA" id="ARBA00022679"/>
    </source>
</evidence>
<dbReference type="PANTHER" id="PTHR45436">
    <property type="entry name" value="SENSOR HISTIDINE KINASE YKOH"/>
    <property type="match status" value="1"/>
</dbReference>
<name>A0ABV5HN65_9VIBR</name>
<comment type="catalytic activity">
    <reaction evidence="1">
        <text>ATP + protein L-histidine = ADP + protein N-phospho-L-histidine.</text>
        <dbReference type="EC" id="2.7.13.3"/>
    </reaction>
</comment>
<evidence type="ECO:0000259" key="9">
    <source>
        <dbReference type="PROSITE" id="PS50109"/>
    </source>
</evidence>
<dbReference type="Pfam" id="PF02518">
    <property type="entry name" value="HATPase_c"/>
    <property type="match status" value="1"/>
</dbReference>
<dbReference type="EMBL" id="JBHMEP010000002">
    <property type="protein sequence ID" value="MFB9135697.1"/>
    <property type="molecule type" value="Genomic_DNA"/>
</dbReference>
<feature type="domain" description="Histidine kinase" evidence="9">
    <location>
        <begin position="259"/>
        <end position="472"/>
    </location>
</feature>
<dbReference type="InterPro" id="IPR036890">
    <property type="entry name" value="HATPase_C_sf"/>
</dbReference>
<dbReference type="InterPro" id="IPR003594">
    <property type="entry name" value="HATPase_dom"/>
</dbReference>
<reference evidence="10 11" key="1">
    <citation type="submission" date="2024-09" db="EMBL/GenBank/DDBJ databases">
        <authorList>
            <person name="Sun Q."/>
            <person name="Mori K."/>
        </authorList>
    </citation>
    <scope>NUCLEOTIDE SEQUENCE [LARGE SCALE GENOMIC DNA]</scope>
    <source>
        <strain evidence="10 11">CECT 8064</strain>
    </source>
</reference>
<dbReference type="Gene3D" id="1.10.287.130">
    <property type="match status" value="1"/>
</dbReference>
<dbReference type="RefSeq" id="WP_390192941.1">
    <property type="nucleotide sequence ID" value="NZ_JBHMEP010000002.1"/>
</dbReference>
<dbReference type="Gene3D" id="3.30.565.10">
    <property type="entry name" value="Histidine kinase-like ATPase, C-terminal domain"/>
    <property type="match status" value="1"/>
</dbReference>
<evidence type="ECO:0000256" key="5">
    <source>
        <dbReference type="ARBA" id="ARBA00022692"/>
    </source>
</evidence>
<dbReference type="PANTHER" id="PTHR45436:SF5">
    <property type="entry name" value="SENSOR HISTIDINE KINASE TRCS"/>
    <property type="match status" value="1"/>
</dbReference>
<keyword evidence="4" id="KW-0808">Transferase</keyword>
<evidence type="ECO:0000256" key="1">
    <source>
        <dbReference type="ARBA" id="ARBA00000085"/>
    </source>
</evidence>
<evidence type="ECO:0000256" key="3">
    <source>
        <dbReference type="ARBA" id="ARBA00022553"/>
    </source>
</evidence>
<dbReference type="InterPro" id="IPR050428">
    <property type="entry name" value="TCS_sensor_his_kinase"/>
</dbReference>
<accession>A0ABV5HN65</accession>
<sequence length="489" mass="55822">MWSRRESNKSIKRSLLNSLSLVFGLIVFAVFLTVDINVDGWVDEQFNQSLINRTEDLKTYFSDPDHRVPNAPLTQFNPEFNRGDAHEFYQLWQGDILLSQSPSLDDFPHIDKIRQRIAFNTTQVIPTTLPNGLSGKASLSSFGSLTTNQPPLYLVFYKSDKGVEQMLLLIDILLVIGFLSSVALMRYLAVIIVDKGLEPLSFLNEQLKALSENEKHEVPVQLPLFKNTVEEIEPIRQQINSYIQSNSSLFAREKRITGDIAHELKTPISEILALTEVYIRYPDDPRISETYQQDILSIATRMKNIVEKLLLLQRSANFELHQETLEIDSLICDLLDEFSFKYSNLSAIVETNIPTEAKLYSDRFSLETILSNLLDNALFYRQSDSRVQIYVSLSNQGMDIEVINQMDVLLGREQLDKLTAPLYQVDSSRTDTTRYGLGLSIVNNLCEYNGYKLTIQQLEDRKQFVAKIHISNFNVSPKILSDSCDATHS</sequence>
<keyword evidence="6 10" id="KW-0418">Kinase</keyword>
<dbReference type="PROSITE" id="PS50109">
    <property type="entry name" value="HIS_KIN"/>
    <property type="match status" value="1"/>
</dbReference>
<keyword evidence="3" id="KW-0597">Phosphoprotein</keyword>
<dbReference type="GO" id="GO:0016301">
    <property type="term" value="F:kinase activity"/>
    <property type="evidence" value="ECO:0007669"/>
    <property type="project" value="UniProtKB-KW"/>
</dbReference>
<gene>
    <name evidence="10" type="ORF">ACFFUV_12060</name>
</gene>
<dbReference type="InterPro" id="IPR003661">
    <property type="entry name" value="HisK_dim/P_dom"/>
</dbReference>
<dbReference type="CDD" id="cd00082">
    <property type="entry name" value="HisKA"/>
    <property type="match status" value="1"/>
</dbReference>
<dbReference type="EC" id="2.7.13.3" evidence="2"/>
<feature type="transmembrane region" description="Helical" evidence="8">
    <location>
        <begin position="166"/>
        <end position="189"/>
    </location>
</feature>
<dbReference type="SUPFAM" id="SSF55874">
    <property type="entry name" value="ATPase domain of HSP90 chaperone/DNA topoisomerase II/histidine kinase"/>
    <property type="match status" value="1"/>
</dbReference>
<evidence type="ECO:0000256" key="6">
    <source>
        <dbReference type="ARBA" id="ARBA00022777"/>
    </source>
</evidence>
<dbReference type="Proteomes" id="UP001589645">
    <property type="component" value="Unassembled WGS sequence"/>
</dbReference>
<keyword evidence="5 8" id="KW-0812">Transmembrane</keyword>
<evidence type="ECO:0000256" key="7">
    <source>
        <dbReference type="ARBA" id="ARBA00022989"/>
    </source>
</evidence>
<dbReference type="Pfam" id="PF00512">
    <property type="entry name" value="HisKA"/>
    <property type="match status" value="1"/>
</dbReference>
<keyword evidence="7 8" id="KW-1133">Transmembrane helix</keyword>
<dbReference type="InterPro" id="IPR036097">
    <property type="entry name" value="HisK_dim/P_sf"/>
</dbReference>
<proteinExistence type="predicted"/>
<feature type="transmembrane region" description="Helical" evidence="8">
    <location>
        <begin position="15"/>
        <end position="34"/>
    </location>
</feature>
<dbReference type="SUPFAM" id="SSF47384">
    <property type="entry name" value="Homodimeric domain of signal transducing histidine kinase"/>
    <property type="match status" value="1"/>
</dbReference>
<evidence type="ECO:0000256" key="2">
    <source>
        <dbReference type="ARBA" id="ARBA00012438"/>
    </source>
</evidence>
<evidence type="ECO:0000313" key="10">
    <source>
        <dbReference type="EMBL" id="MFB9135697.1"/>
    </source>
</evidence>
<comment type="caution">
    <text evidence="10">The sequence shown here is derived from an EMBL/GenBank/DDBJ whole genome shotgun (WGS) entry which is preliminary data.</text>
</comment>
<protein>
    <recommendedName>
        <fullName evidence="2">histidine kinase</fullName>
        <ecNumber evidence="2">2.7.13.3</ecNumber>
    </recommendedName>
</protein>
<dbReference type="SMART" id="SM00387">
    <property type="entry name" value="HATPase_c"/>
    <property type="match status" value="1"/>
</dbReference>
<keyword evidence="8" id="KW-0472">Membrane</keyword>